<organism evidence="1 2">
    <name type="scientific">Trichormus variabilis SAG 1403-4b</name>
    <dbReference type="NCBI Taxonomy" id="447716"/>
    <lineage>
        <taxon>Bacteria</taxon>
        <taxon>Bacillati</taxon>
        <taxon>Cyanobacteriota</taxon>
        <taxon>Cyanophyceae</taxon>
        <taxon>Nostocales</taxon>
        <taxon>Nostocaceae</taxon>
        <taxon>Trichormus</taxon>
    </lineage>
</organism>
<keyword evidence="2" id="KW-1185">Reference proteome</keyword>
<dbReference type="EMBL" id="RSCM01000004">
    <property type="protein sequence ID" value="RUS97690.1"/>
    <property type="molecule type" value="Genomic_DNA"/>
</dbReference>
<dbReference type="AlphaFoldDB" id="A0A433UV33"/>
<protein>
    <recommendedName>
        <fullName evidence="3">DUF29 domain-containing protein</fullName>
    </recommendedName>
</protein>
<reference evidence="1 2" key="1">
    <citation type="journal article" date="2019" name="Genome Biol. Evol.">
        <title>Day and night: Metabolic profiles and evolutionary relationships of six axenic non-marine cyanobacteria.</title>
        <authorList>
            <person name="Will S.E."/>
            <person name="Henke P."/>
            <person name="Boedeker C."/>
            <person name="Huang S."/>
            <person name="Brinkmann H."/>
            <person name="Rohde M."/>
            <person name="Jarek M."/>
            <person name="Friedl T."/>
            <person name="Seufert S."/>
            <person name="Schumacher M."/>
            <person name="Overmann J."/>
            <person name="Neumann-Schaal M."/>
            <person name="Petersen J."/>
        </authorList>
    </citation>
    <scope>NUCLEOTIDE SEQUENCE [LARGE SCALE GENOMIC DNA]</scope>
    <source>
        <strain evidence="1 2">SAG 1403-4b</strain>
    </source>
</reference>
<name>A0A433UV33_ANAVA</name>
<dbReference type="OrthoDB" id="5769308at2"/>
<dbReference type="Proteomes" id="UP000276103">
    <property type="component" value="Unassembled WGS sequence"/>
</dbReference>
<dbReference type="InterPro" id="IPR002636">
    <property type="entry name" value="DUF29"/>
</dbReference>
<evidence type="ECO:0000313" key="2">
    <source>
        <dbReference type="Proteomes" id="UP000276103"/>
    </source>
</evidence>
<dbReference type="RefSeq" id="WP_127053416.1">
    <property type="nucleotide sequence ID" value="NZ_RSCM01000004.1"/>
</dbReference>
<gene>
    <name evidence="1" type="ORF">DSM107003_15650</name>
</gene>
<accession>A0A433UV33</accession>
<comment type="caution">
    <text evidence="1">The sequence shown here is derived from an EMBL/GenBank/DDBJ whole genome shotgun (WGS) entry which is preliminary data.</text>
</comment>
<evidence type="ECO:0000313" key="1">
    <source>
        <dbReference type="EMBL" id="RUS97690.1"/>
    </source>
</evidence>
<dbReference type="Pfam" id="PF01724">
    <property type="entry name" value="DUF29"/>
    <property type="match status" value="1"/>
</dbReference>
<dbReference type="PANTHER" id="PTHR34235">
    <property type="entry name" value="SLR1203 PROTEIN-RELATED"/>
    <property type="match status" value="1"/>
</dbReference>
<sequence>MLTVKNLYKTDFYLWLEQTAILLKEGKLDQLDIENLLEEIEGMSRKEKDALESNLIRVLQHLLKWKYQTEKRSPSWSYSIFEQSRRLNKAFKNSPSLKGHFDAVFEECYHEACKAAAVETQLPLVTFPESCPFTKSDVLDVNVDDYLIE</sequence>
<evidence type="ECO:0008006" key="3">
    <source>
        <dbReference type="Google" id="ProtNLM"/>
    </source>
</evidence>
<dbReference type="Gene3D" id="1.20.1220.20">
    <property type="entry name" value="Uncharcterised protein PF01724"/>
    <property type="match status" value="1"/>
</dbReference>
<proteinExistence type="predicted"/>
<dbReference type="PANTHER" id="PTHR34235:SF3">
    <property type="entry name" value="SLR1203 PROTEIN"/>
    <property type="match status" value="1"/>
</dbReference>